<dbReference type="AlphaFoldDB" id="A0A1N6F906"/>
<dbReference type="HAMAP" id="MF_00599">
    <property type="entry name" value="FtsB"/>
    <property type="match status" value="1"/>
</dbReference>
<feature type="topological domain" description="Periplasmic" evidence="7">
    <location>
        <begin position="24"/>
        <end position="114"/>
    </location>
</feature>
<name>A0A1N6F906_9GAMM</name>
<dbReference type="GO" id="GO:0005886">
    <property type="term" value="C:plasma membrane"/>
    <property type="evidence" value="ECO:0007669"/>
    <property type="project" value="UniProtKB-SubCell"/>
</dbReference>
<keyword evidence="7" id="KW-0175">Coiled coil</keyword>
<dbReference type="PANTHER" id="PTHR37485:SF1">
    <property type="entry name" value="CELL DIVISION PROTEIN FTSB"/>
    <property type="match status" value="1"/>
</dbReference>
<feature type="topological domain" description="Cytoplasmic" evidence="7">
    <location>
        <begin position="1"/>
        <end position="5"/>
    </location>
</feature>
<dbReference type="GO" id="GO:0032153">
    <property type="term" value="C:cell division site"/>
    <property type="evidence" value="ECO:0007669"/>
    <property type="project" value="UniProtKB-UniRule"/>
</dbReference>
<feature type="compositionally biased region" description="Polar residues" evidence="8">
    <location>
        <begin position="95"/>
        <end position="114"/>
    </location>
</feature>
<feature type="coiled-coil region" evidence="7">
    <location>
        <begin position="24"/>
        <end position="65"/>
    </location>
</feature>
<dbReference type="InterPro" id="IPR023081">
    <property type="entry name" value="Cell_div_FtsB"/>
</dbReference>
<proteinExistence type="inferred from homology"/>
<comment type="similarity">
    <text evidence="7">Belongs to the FtsB family.</text>
</comment>
<dbReference type="GO" id="GO:0043093">
    <property type="term" value="P:FtsZ-dependent cytokinesis"/>
    <property type="evidence" value="ECO:0007669"/>
    <property type="project" value="UniProtKB-UniRule"/>
</dbReference>
<keyword evidence="2 7" id="KW-0132">Cell division</keyword>
<keyword evidence="6 7" id="KW-0131">Cell cycle</keyword>
<sequence length="114" mass="12762">MAYRLIVFAALALILLLQVRLWSGDDGLAELNQLEKKVNSLQQQVEQQKATNRTLEEKILAIRNDPRALEALARQELGMLKADERFIRLIVLPATQPSTPQSDTPVTSSPESQP</sequence>
<evidence type="ECO:0000256" key="3">
    <source>
        <dbReference type="ARBA" id="ARBA00022692"/>
    </source>
</evidence>
<dbReference type="PANTHER" id="PTHR37485">
    <property type="entry name" value="CELL DIVISION PROTEIN FTSB"/>
    <property type="match status" value="1"/>
</dbReference>
<accession>A0A1N6F906</accession>
<dbReference type="RefSeq" id="WP_074201252.1">
    <property type="nucleotide sequence ID" value="NZ_FSRE01000002.1"/>
</dbReference>
<feature type="region of interest" description="Disordered" evidence="8">
    <location>
        <begin position="94"/>
        <end position="114"/>
    </location>
</feature>
<dbReference type="InterPro" id="IPR007060">
    <property type="entry name" value="FtsL/DivIC"/>
</dbReference>
<reference evidence="9 10" key="1">
    <citation type="submission" date="2016-11" db="EMBL/GenBank/DDBJ databases">
        <authorList>
            <person name="Jaros S."/>
            <person name="Januszkiewicz K."/>
            <person name="Wedrychowicz H."/>
        </authorList>
    </citation>
    <scope>NUCLEOTIDE SEQUENCE [LARGE SCALE GENOMIC DNA]</scope>
    <source>
        <strain evidence="9 10">DSM 17737</strain>
    </source>
</reference>
<evidence type="ECO:0000256" key="2">
    <source>
        <dbReference type="ARBA" id="ARBA00022618"/>
    </source>
</evidence>
<evidence type="ECO:0000256" key="4">
    <source>
        <dbReference type="ARBA" id="ARBA00022989"/>
    </source>
</evidence>
<organism evidence="9 10">
    <name type="scientific">Sulfurivirga caldicuralii</name>
    <dbReference type="NCBI Taxonomy" id="364032"/>
    <lineage>
        <taxon>Bacteria</taxon>
        <taxon>Pseudomonadati</taxon>
        <taxon>Pseudomonadota</taxon>
        <taxon>Gammaproteobacteria</taxon>
        <taxon>Thiotrichales</taxon>
        <taxon>Piscirickettsiaceae</taxon>
        <taxon>Sulfurivirga</taxon>
    </lineage>
</organism>
<keyword evidence="10" id="KW-1185">Reference proteome</keyword>
<keyword evidence="1 7" id="KW-1003">Cell membrane</keyword>
<comment type="subunit">
    <text evidence="7">Part of a complex composed of FtsB, FtsL and FtsQ.</text>
</comment>
<dbReference type="STRING" id="364032.SAMN05443662_0972"/>
<evidence type="ECO:0000313" key="9">
    <source>
        <dbReference type="EMBL" id="SIN91696.1"/>
    </source>
</evidence>
<evidence type="ECO:0000256" key="7">
    <source>
        <dbReference type="HAMAP-Rule" id="MF_00599"/>
    </source>
</evidence>
<dbReference type="OrthoDB" id="7061211at2"/>
<comment type="function">
    <text evidence="7">Essential cell division protein. May link together the upstream cell division proteins, which are predominantly cytoplasmic, with the downstream cell division proteins, which are predominantly periplasmic.</text>
</comment>
<evidence type="ECO:0000256" key="8">
    <source>
        <dbReference type="SAM" id="MobiDB-lite"/>
    </source>
</evidence>
<comment type="subcellular location">
    <subcellularLocation>
        <location evidence="7">Cell inner membrane</location>
        <topology evidence="7">Single-pass type II membrane protein</topology>
    </subcellularLocation>
    <text evidence="7">Localizes to the division septum.</text>
</comment>
<protein>
    <recommendedName>
        <fullName evidence="7">Cell division protein FtsB</fullName>
    </recommendedName>
</protein>
<dbReference type="GO" id="GO:0030428">
    <property type="term" value="C:cell septum"/>
    <property type="evidence" value="ECO:0007669"/>
    <property type="project" value="TreeGrafter"/>
</dbReference>
<keyword evidence="5 7" id="KW-0472">Membrane</keyword>
<gene>
    <name evidence="7" type="primary">ftsB</name>
    <name evidence="9" type="ORF">SAMN05443662_0972</name>
</gene>
<keyword evidence="3 7" id="KW-0812">Transmembrane</keyword>
<dbReference type="Proteomes" id="UP000198461">
    <property type="component" value="Unassembled WGS sequence"/>
</dbReference>
<keyword evidence="7" id="KW-0997">Cell inner membrane</keyword>
<evidence type="ECO:0000256" key="1">
    <source>
        <dbReference type="ARBA" id="ARBA00022475"/>
    </source>
</evidence>
<dbReference type="Pfam" id="PF04977">
    <property type="entry name" value="DivIC"/>
    <property type="match status" value="1"/>
</dbReference>
<dbReference type="EMBL" id="FSRE01000002">
    <property type="protein sequence ID" value="SIN91696.1"/>
    <property type="molecule type" value="Genomic_DNA"/>
</dbReference>
<keyword evidence="4 7" id="KW-1133">Transmembrane helix</keyword>
<evidence type="ECO:0000256" key="6">
    <source>
        <dbReference type="ARBA" id="ARBA00023306"/>
    </source>
</evidence>
<evidence type="ECO:0000313" key="10">
    <source>
        <dbReference type="Proteomes" id="UP000198461"/>
    </source>
</evidence>
<evidence type="ECO:0000256" key="5">
    <source>
        <dbReference type="ARBA" id="ARBA00023136"/>
    </source>
</evidence>